<reference evidence="9 10" key="1">
    <citation type="submission" date="2022-05" db="EMBL/GenBank/DDBJ databases">
        <authorList>
            <consortium name="Genoscope - CEA"/>
            <person name="William W."/>
        </authorList>
    </citation>
    <scope>NUCLEOTIDE SEQUENCE [LARGE SCALE GENOMIC DNA]</scope>
</reference>
<sequence length="496" mass="56468">MTAVRSLIFLSLYFALFLKLFKANDQCREGKCQTYSLDIYGDAVENFELIGHVFHQFATKNPIHCHSLCVDDCRCLSFNYKENNEKNVCDLNDASDFTDPSSIKHSPGSRYYNLRRAFSGQKCSRSNQLTTDKTFCAENSMQLNVSFASEVTVNNQETHLREVFYGTLIFPQSSMICIGLRIGGNVLALQNGGQNYFLIISCSTSDSYAQMCCKRYHIIFSTFSLKINHSVMPCDGEVTCINGCCKNNPCQNGGTCTEICEPTSVRYNCSCPAKFIGRHCEFERKSCQAYKAAGERKSGLYTIIDDSERVFKVFCDFDSEPKFAWNLIQSFKFSNNDNFKGVIFSDYNDADATSGDQPNWHAYLIRPAYLAWLGAQSTHWRATCRYDTDGVVYTDYMRTSLADCNILTMQKEYGTCFQFEFINIRGHECFNCTVPLWNEKDAYSLHTDTHIKNCEFDGKTGSVHREDNFGHYVRYNSLHRCSSGSDSTTQFWLGGK</sequence>
<accession>A0ABN8PM02</accession>
<keyword evidence="1" id="KW-0479">Metal-binding</keyword>
<evidence type="ECO:0000256" key="6">
    <source>
        <dbReference type="SAM" id="SignalP"/>
    </source>
</evidence>
<proteinExistence type="predicted"/>
<keyword evidence="5" id="KW-0245">EGF-like domain</keyword>
<feature type="signal peptide" evidence="6">
    <location>
        <begin position="1"/>
        <end position="23"/>
    </location>
</feature>
<dbReference type="PROSITE" id="PS00022">
    <property type="entry name" value="EGF_1"/>
    <property type="match status" value="1"/>
</dbReference>
<evidence type="ECO:0000259" key="7">
    <source>
        <dbReference type="PROSITE" id="PS50026"/>
    </source>
</evidence>
<dbReference type="PANTHER" id="PTHR16146">
    <property type="entry name" value="INTELECTIN"/>
    <property type="match status" value="1"/>
</dbReference>
<keyword evidence="3" id="KW-0106">Calcium</keyword>
<comment type="caution">
    <text evidence="9">The sequence shown here is derived from an EMBL/GenBank/DDBJ whole genome shotgun (WGS) entry which is preliminary data.</text>
</comment>
<dbReference type="SUPFAM" id="SSF57196">
    <property type="entry name" value="EGF/Laminin"/>
    <property type="match status" value="1"/>
</dbReference>
<dbReference type="CDD" id="cd00054">
    <property type="entry name" value="EGF_CA"/>
    <property type="match status" value="1"/>
</dbReference>
<evidence type="ECO:0000259" key="8">
    <source>
        <dbReference type="PROSITE" id="PS50948"/>
    </source>
</evidence>
<feature type="domain" description="EGF-like" evidence="7">
    <location>
        <begin position="245"/>
        <end position="281"/>
    </location>
</feature>
<dbReference type="PANTHER" id="PTHR16146:SF42">
    <property type="entry name" value="APPLE DOMAIN-CONTAINING PROTEIN"/>
    <property type="match status" value="1"/>
</dbReference>
<evidence type="ECO:0000256" key="3">
    <source>
        <dbReference type="ARBA" id="ARBA00022837"/>
    </source>
</evidence>
<keyword evidence="10" id="KW-1185">Reference proteome</keyword>
<dbReference type="Pfam" id="PF00024">
    <property type="entry name" value="PAN_1"/>
    <property type="match status" value="1"/>
</dbReference>
<dbReference type="PROSITE" id="PS50948">
    <property type="entry name" value="PAN"/>
    <property type="match status" value="1"/>
</dbReference>
<evidence type="ECO:0000256" key="5">
    <source>
        <dbReference type="PROSITE-ProRule" id="PRU00076"/>
    </source>
</evidence>
<feature type="disulfide bond" evidence="5">
    <location>
        <begin position="271"/>
        <end position="280"/>
    </location>
</feature>
<evidence type="ECO:0000256" key="4">
    <source>
        <dbReference type="ARBA" id="ARBA00023157"/>
    </source>
</evidence>
<evidence type="ECO:0000256" key="2">
    <source>
        <dbReference type="ARBA" id="ARBA00022734"/>
    </source>
</evidence>
<evidence type="ECO:0000256" key="1">
    <source>
        <dbReference type="ARBA" id="ARBA00022723"/>
    </source>
</evidence>
<keyword evidence="6" id="KW-0732">Signal</keyword>
<keyword evidence="2" id="KW-0430">Lectin</keyword>
<protein>
    <recommendedName>
        <fullName evidence="11">EGF-like domain-containing protein</fullName>
    </recommendedName>
</protein>
<dbReference type="Gene3D" id="2.10.25.10">
    <property type="entry name" value="Laminin"/>
    <property type="match status" value="1"/>
</dbReference>
<dbReference type="Proteomes" id="UP001159405">
    <property type="component" value="Unassembled WGS sequence"/>
</dbReference>
<comment type="caution">
    <text evidence="5">Lacks conserved residue(s) required for the propagation of feature annotation.</text>
</comment>
<dbReference type="InterPro" id="IPR036056">
    <property type="entry name" value="Fibrinogen-like_C"/>
</dbReference>
<feature type="domain" description="Apple" evidence="8">
    <location>
        <begin position="32"/>
        <end position="116"/>
    </location>
</feature>
<evidence type="ECO:0000313" key="9">
    <source>
        <dbReference type="EMBL" id="CAH3146603.1"/>
    </source>
</evidence>
<feature type="chain" id="PRO_5047241165" description="EGF-like domain-containing protein" evidence="6">
    <location>
        <begin position="24"/>
        <end position="496"/>
    </location>
</feature>
<dbReference type="PROSITE" id="PS50026">
    <property type="entry name" value="EGF_3"/>
    <property type="match status" value="1"/>
</dbReference>
<dbReference type="SMART" id="SM00473">
    <property type="entry name" value="PAN_AP"/>
    <property type="match status" value="1"/>
</dbReference>
<evidence type="ECO:0008006" key="11">
    <source>
        <dbReference type="Google" id="ProtNLM"/>
    </source>
</evidence>
<dbReference type="SUPFAM" id="SSF56496">
    <property type="entry name" value="Fibrinogen C-terminal domain-like"/>
    <property type="match status" value="1"/>
</dbReference>
<dbReference type="SUPFAM" id="SSF57414">
    <property type="entry name" value="Hairpin loop containing domain-like"/>
    <property type="match status" value="1"/>
</dbReference>
<dbReference type="InterPro" id="IPR014716">
    <property type="entry name" value="Fibrinogen_a/b/g_C_1"/>
</dbReference>
<dbReference type="Gene3D" id="3.90.215.10">
    <property type="entry name" value="Gamma Fibrinogen, chain A, domain 1"/>
    <property type="match status" value="1"/>
</dbReference>
<organism evidence="9 10">
    <name type="scientific">Porites lobata</name>
    <dbReference type="NCBI Taxonomy" id="104759"/>
    <lineage>
        <taxon>Eukaryota</taxon>
        <taxon>Metazoa</taxon>
        <taxon>Cnidaria</taxon>
        <taxon>Anthozoa</taxon>
        <taxon>Hexacorallia</taxon>
        <taxon>Scleractinia</taxon>
        <taxon>Fungiina</taxon>
        <taxon>Poritidae</taxon>
        <taxon>Porites</taxon>
    </lineage>
</organism>
<dbReference type="EMBL" id="CALNXK010000079">
    <property type="protein sequence ID" value="CAH3146603.1"/>
    <property type="molecule type" value="Genomic_DNA"/>
</dbReference>
<dbReference type="InterPro" id="IPR003609">
    <property type="entry name" value="Pan_app"/>
</dbReference>
<keyword evidence="4 5" id="KW-1015">Disulfide bond</keyword>
<name>A0ABN8PM02_9CNID</name>
<dbReference type="InterPro" id="IPR000742">
    <property type="entry name" value="EGF"/>
</dbReference>
<gene>
    <name evidence="9" type="ORF">PLOB_00045154</name>
</gene>
<evidence type="ECO:0000313" key="10">
    <source>
        <dbReference type="Proteomes" id="UP001159405"/>
    </source>
</evidence>